<reference evidence="1 2" key="1">
    <citation type="journal article" date="2022" name="Nat. Genet.">
        <title>Improved pea reference genome and pan-genome highlight genomic features and evolutionary characteristics.</title>
        <authorList>
            <person name="Yang T."/>
            <person name="Liu R."/>
            <person name="Luo Y."/>
            <person name="Hu S."/>
            <person name="Wang D."/>
            <person name="Wang C."/>
            <person name="Pandey M.K."/>
            <person name="Ge S."/>
            <person name="Xu Q."/>
            <person name="Li N."/>
            <person name="Li G."/>
            <person name="Huang Y."/>
            <person name="Saxena R.K."/>
            <person name="Ji Y."/>
            <person name="Li M."/>
            <person name="Yan X."/>
            <person name="He Y."/>
            <person name="Liu Y."/>
            <person name="Wang X."/>
            <person name="Xiang C."/>
            <person name="Varshney R.K."/>
            <person name="Ding H."/>
            <person name="Gao S."/>
            <person name="Zong X."/>
        </authorList>
    </citation>
    <scope>NUCLEOTIDE SEQUENCE [LARGE SCALE GENOMIC DNA]</scope>
    <source>
        <strain evidence="1 2">cv. Zhongwan 6</strain>
    </source>
</reference>
<dbReference type="EMBL" id="JAMSHJ010000005">
    <property type="protein sequence ID" value="KAI5414227.1"/>
    <property type="molecule type" value="Genomic_DNA"/>
</dbReference>
<protein>
    <submittedName>
        <fullName evidence="1">Uncharacterized protein</fullName>
    </submittedName>
</protein>
<organism evidence="1 2">
    <name type="scientific">Pisum sativum</name>
    <name type="common">Garden pea</name>
    <name type="synonym">Lathyrus oleraceus</name>
    <dbReference type="NCBI Taxonomy" id="3888"/>
    <lineage>
        <taxon>Eukaryota</taxon>
        <taxon>Viridiplantae</taxon>
        <taxon>Streptophyta</taxon>
        <taxon>Embryophyta</taxon>
        <taxon>Tracheophyta</taxon>
        <taxon>Spermatophyta</taxon>
        <taxon>Magnoliopsida</taxon>
        <taxon>eudicotyledons</taxon>
        <taxon>Gunneridae</taxon>
        <taxon>Pentapetalae</taxon>
        <taxon>rosids</taxon>
        <taxon>fabids</taxon>
        <taxon>Fabales</taxon>
        <taxon>Fabaceae</taxon>
        <taxon>Papilionoideae</taxon>
        <taxon>50 kb inversion clade</taxon>
        <taxon>NPAAA clade</taxon>
        <taxon>Hologalegina</taxon>
        <taxon>IRL clade</taxon>
        <taxon>Fabeae</taxon>
        <taxon>Lathyrus</taxon>
    </lineage>
</organism>
<name>A0A9D4X665_PEA</name>
<dbReference type="Proteomes" id="UP001058974">
    <property type="component" value="Chromosome 5"/>
</dbReference>
<keyword evidence="2" id="KW-1185">Reference proteome</keyword>
<accession>A0A9D4X665</accession>
<gene>
    <name evidence="1" type="ORF">KIW84_058387</name>
</gene>
<evidence type="ECO:0000313" key="1">
    <source>
        <dbReference type="EMBL" id="KAI5414227.1"/>
    </source>
</evidence>
<proteinExistence type="predicted"/>
<evidence type="ECO:0000313" key="2">
    <source>
        <dbReference type="Proteomes" id="UP001058974"/>
    </source>
</evidence>
<comment type="caution">
    <text evidence="1">The sequence shown here is derived from an EMBL/GenBank/DDBJ whole genome shotgun (WGS) entry which is preliminary data.</text>
</comment>
<dbReference type="AlphaFoldDB" id="A0A9D4X665"/>
<sequence length="114" mass="13508">MRNTAAMTKINRTNQLLKVLPRNLFLHLPFGNFREKLAAFDVFNNHEHFGFVRHNLFEFNDVRMTNETHNRNFAFDLFHESLFFELLLFNHFYSNVLVGANVSSMKHFGEISLT</sequence>
<dbReference type="Gramene" id="Psat05G0838700-T1">
    <property type="protein sequence ID" value="KAI5414227.1"/>
    <property type="gene ID" value="KIW84_058387"/>
</dbReference>